<proteinExistence type="predicted"/>
<accession>A0ABQ9K140</accession>
<sequence>MKFHFSLFLFCIIPLLIVSKIIPITSIFYKALPLVHQIILHSSCMGYCQPAPKSPMFTVNTHFGCAIYKCMNMY</sequence>
<reference evidence="1" key="1">
    <citation type="journal article" date="2023" name="Insect Mol. Biol.">
        <title>Genome sequencing provides insights into the evolution of gene families encoding plant cell wall-degrading enzymes in longhorned beetles.</title>
        <authorList>
            <person name="Shin N.R."/>
            <person name="Okamura Y."/>
            <person name="Kirsch R."/>
            <person name="Pauchet Y."/>
        </authorList>
    </citation>
    <scope>NUCLEOTIDE SEQUENCE</scope>
    <source>
        <strain evidence="1">MMC_N1</strain>
    </source>
</reference>
<name>A0ABQ9K140_9CUCU</name>
<organism evidence="1 2">
    <name type="scientific">Molorchus minor</name>
    <dbReference type="NCBI Taxonomy" id="1323400"/>
    <lineage>
        <taxon>Eukaryota</taxon>
        <taxon>Metazoa</taxon>
        <taxon>Ecdysozoa</taxon>
        <taxon>Arthropoda</taxon>
        <taxon>Hexapoda</taxon>
        <taxon>Insecta</taxon>
        <taxon>Pterygota</taxon>
        <taxon>Neoptera</taxon>
        <taxon>Endopterygota</taxon>
        <taxon>Coleoptera</taxon>
        <taxon>Polyphaga</taxon>
        <taxon>Cucujiformia</taxon>
        <taxon>Chrysomeloidea</taxon>
        <taxon>Cerambycidae</taxon>
        <taxon>Lamiinae</taxon>
        <taxon>Monochamini</taxon>
        <taxon>Molorchus</taxon>
    </lineage>
</organism>
<comment type="caution">
    <text evidence="1">The sequence shown here is derived from an EMBL/GenBank/DDBJ whole genome shotgun (WGS) entry which is preliminary data.</text>
</comment>
<evidence type="ECO:0000313" key="1">
    <source>
        <dbReference type="EMBL" id="KAJ8983302.1"/>
    </source>
</evidence>
<dbReference type="Proteomes" id="UP001162164">
    <property type="component" value="Unassembled WGS sequence"/>
</dbReference>
<dbReference type="EMBL" id="JAPWTJ010000080">
    <property type="protein sequence ID" value="KAJ8983302.1"/>
    <property type="molecule type" value="Genomic_DNA"/>
</dbReference>
<protein>
    <submittedName>
        <fullName evidence="1">Uncharacterized protein</fullName>
    </submittedName>
</protein>
<keyword evidence="2" id="KW-1185">Reference proteome</keyword>
<evidence type="ECO:0000313" key="2">
    <source>
        <dbReference type="Proteomes" id="UP001162164"/>
    </source>
</evidence>
<gene>
    <name evidence="1" type="ORF">NQ317_010840</name>
</gene>